<keyword evidence="1" id="KW-0812">Transmembrane</keyword>
<evidence type="ECO:0000256" key="1">
    <source>
        <dbReference type="SAM" id="Phobius"/>
    </source>
</evidence>
<sequence length="211" mass="23356">MDRVKPMHITPFATISEEEEIVPLPTEQETISVDERSCNIEQQTTSIDEASFIEYTTSVSIKSNMAVSSGEMALTVEQITKDNTVPLYEITLPANEEVIITIEKDAKDEKVPNDMAAPANIEFPITIDDMGLLANQEVIITIQNATVPEAHCRMPIPSEHSAPKAGLLEPLDIEVIKEREKRAKKGQLLWALTALCFMIAFIAAFTSSMVH</sequence>
<reference evidence="2 3" key="1">
    <citation type="submission" date="2018-02" db="EMBL/GenBank/DDBJ databases">
        <title>The genomes of Aspergillus section Nigri reveals drivers in fungal speciation.</title>
        <authorList>
            <consortium name="DOE Joint Genome Institute"/>
            <person name="Vesth T.C."/>
            <person name="Nybo J."/>
            <person name="Theobald S."/>
            <person name="Brandl J."/>
            <person name="Frisvad J.C."/>
            <person name="Nielsen K.F."/>
            <person name="Lyhne E.K."/>
            <person name="Kogle M.E."/>
            <person name="Kuo A."/>
            <person name="Riley R."/>
            <person name="Clum A."/>
            <person name="Nolan M."/>
            <person name="Lipzen A."/>
            <person name="Salamov A."/>
            <person name="Henrissat B."/>
            <person name="Wiebenga A."/>
            <person name="De vries R.P."/>
            <person name="Grigoriev I.V."/>
            <person name="Mortensen U.H."/>
            <person name="Andersen M.R."/>
            <person name="Baker S.E."/>
        </authorList>
    </citation>
    <scope>NUCLEOTIDE SEQUENCE [LARGE SCALE GENOMIC DNA]</scope>
    <source>
        <strain evidence="2 3">CBS 121057</strain>
    </source>
</reference>
<keyword evidence="1" id="KW-1133">Transmembrane helix</keyword>
<name>A0A319FKA0_ASPSB</name>
<evidence type="ECO:0000313" key="3">
    <source>
        <dbReference type="Proteomes" id="UP000248423"/>
    </source>
</evidence>
<protein>
    <submittedName>
        <fullName evidence="2">Uncharacterized protein</fullName>
    </submittedName>
</protein>
<dbReference type="Proteomes" id="UP000248423">
    <property type="component" value="Unassembled WGS sequence"/>
</dbReference>
<keyword evidence="1" id="KW-0472">Membrane</keyword>
<accession>A0A319FKA0</accession>
<dbReference type="EMBL" id="KZ826334">
    <property type="protein sequence ID" value="PYI08523.1"/>
    <property type="molecule type" value="Genomic_DNA"/>
</dbReference>
<feature type="transmembrane region" description="Helical" evidence="1">
    <location>
        <begin position="188"/>
        <end position="210"/>
    </location>
</feature>
<proteinExistence type="predicted"/>
<dbReference type="OrthoDB" id="10530538at2759"/>
<organism evidence="2 3">
    <name type="scientific">Aspergillus sclerotiicarbonarius (strain CBS 121057 / IBT 28362)</name>
    <dbReference type="NCBI Taxonomy" id="1448318"/>
    <lineage>
        <taxon>Eukaryota</taxon>
        <taxon>Fungi</taxon>
        <taxon>Dikarya</taxon>
        <taxon>Ascomycota</taxon>
        <taxon>Pezizomycotina</taxon>
        <taxon>Eurotiomycetes</taxon>
        <taxon>Eurotiomycetidae</taxon>
        <taxon>Eurotiales</taxon>
        <taxon>Aspergillaceae</taxon>
        <taxon>Aspergillus</taxon>
        <taxon>Aspergillus subgen. Circumdati</taxon>
    </lineage>
</organism>
<gene>
    <name evidence="2" type="ORF">BO78DRAFT_441549</name>
</gene>
<dbReference type="AlphaFoldDB" id="A0A319FKA0"/>
<evidence type="ECO:0000313" key="2">
    <source>
        <dbReference type="EMBL" id="PYI08523.1"/>
    </source>
</evidence>
<keyword evidence="3" id="KW-1185">Reference proteome</keyword>
<dbReference type="VEuPathDB" id="FungiDB:BO78DRAFT_441549"/>